<keyword evidence="2 6" id="KW-0238">DNA-binding</keyword>
<evidence type="ECO:0000256" key="3">
    <source>
        <dbReference type="ARBA" id="ARBA00023159"/>
    </source>
</evidence>
<accession>A0A7W5ZMR3</accession>
<keyword evidence="3" id="KW-0010">Activator</keyword>
<evidence type="ECO:0000256" key="2">
    <source>
        <dbReference type="ARBA" id="ARBA00023125"/>
    </source>
</evidence>
<gene>
    <name evidence="6" type="ORF">FHS57_003554</name>
</gene>
<dbReference type="PANTHER" id="PTHR30204">
    <property type="entry name" value="REDOX-CYCLING DRUG-SENSING TRANSCRIPTIONAL ACTIVATOR SOXR"/>
    <property type="match status" value="1"/>
</dbReference>
<dbReference type="Proteomes" id="UP000541352">
    <property type="component" value="Unassembled WGS sequence"/>
</dbReference>
<evidence type="ECO:0000313" key="6">
    <source>
        <dbReference type="EMBL" id="MBB3839545.1"/>
    </source>
</evidence>
<dbReference type="Gene3D" id="1.10.1660.10">
    <property type="match status" value="1"/>
</dbReference>
<reference evidence="6 7" key="1">
    <citation type="submission" date="2020-08" db="EMBL/GenBank/DDBJ databases">
        <title>Genomic Encyclopedia of Type Strains, Phase IV (KMG-IV): sequencing the most valuable type-strain genomes for metagenomic binning, comparative biology and taxonomic classification.</title>
        <authorList>
            <person name="Goeker M."/>
        </authorList>
    </citation>
    <scope>NUCLEOTIDE SEQUENCE [LARGE SCALE GENOMIC DNA]</scope>
    <source>
        <strain evidence="6 7">DSM 17976</strain>
    </source>
</reference>
<dbReference type="CDD" id="cd01106">
    <property type="entry name" value="HTH_TipAL-Mta"/>
    <property type="match status" value="1"/>
</dbReference>
<dbReference type="PRINTS" id="PR00040">
    <property type="entry name" value="HTHMERR"/>
</dbReference>
<dbReference type="GO" id="GO:0003700">
    <property type="term" value="F:DNA-binding transcription factor activity"/>
    <property type="evidence" value="ECO:0007669"/>
    <property type="project" value="InterPro"/>
</dbReference>
<evidence type="ECO:0000313" key="7">
    <source>
        <dbReference type="Proteomes" id="UP000541352"/>
    </source>
</evidence>
<evidence type="ECO:0000256" key="4">
    <source>
        <dbReference type="ARBA" id="ARBA00023163"/>
    </source>
</evidence>
<dbReference type="RefSeq" id="WP_183975916.1">
    <property type="nucleotide sequence ID" value="NZ_JACIBY010000007.1"/>
</dbReference>
<dbReference type="InterPro" id="IPR009061">
    <property type="entry name" value="DNA-bd_dom_put_sf"/>
</dbReference>
<dbReference type="SUPFAM" id="SSF46955">
    <property type="entry name" value="Putative DNA-binding domain"/>
    <property type="match status" value="1"/>
</dbReference>
<dbReference type="GO" id="GO:0003677">
    <property type="term" value="F:DNA binding"/>
    <property type="evidence" value="ECO:0007669"/>
    <property type="project" value="UniProtKB-KW"/>
</dbReference>
<keyword evidence="1" id="KW-0805">Transcription regulation</keyword>
<dbReference type="SMART" id="SM00422">
    <property type="entry name" value="HTH_MERR"/>
    <property type="match status" value="1"/>
</dbReference>
<dbReference type="InterPro" id="IPR036244">
    <property type="entry name" value="TipA-like_antibiotic-bd"/>
</dbReference>
<proteinExistence type="predicted"/>
<dbReference type="Pfam" id="PF13411">
    <property type="entry name" value="MerR_1"/>
    <property type="match status" value="1"/>
</dbReference>
<dbReference type="InterPro" id="IPR000551">
    <property type="entry name" value="MerR-type_HTH_dom"/>
</dbReference>
<dbReference type="Pfam" id="PF07739">
    <property type="entry name" value="TipAS"/>
    <property type="match status" value="1"/>
</dbReference>
<dbReference type="AlphaFoldDB" id="A0A7W5ZMR3"/>
<comment type="caution">
    <text evidence="6">The sequence shown here is derived from an EMBL/GenBank/DDBJ whole genome shotgun (WGS) entry which is preliminary data.</text>
</comment>
<dbReference type="SUPFAM" id="SSF89082">
    <property type="entry name" value="Antibiotic binding domain of TipA-like multidrug resistance regulators"/>
    <property type="match status" value="1"/>
</dbReference>
<keyword evidence="7" id="KW-1185">Reference proteome</keyword>
<name>A0A7W5ZMR3_9BACT</name>
<organism evidence="6 7">
    <name type="scientific">Runella defluvii</name>
    <dbReference type="NCBI Taxonomy" id="370973"/>
    <lineage>
        <taxon>Bacteria</taxon>
        <taxon>Pseudomonadati</taxon>
        <taxon>Bacteroidota</taxon>
        <taxon>Cytophagia</taxon>
        <taxon>Cytophagales</taxon>
        <taxon>Spirosomataceae</taxon>
        <taxon>Runella</taxon>
    </lineage>
</organism>
<dbReference type="InterPro" id="IPR047057">
    <property type="entry name" value="MerR_fam"/>
</dbReference>
<feature type="domain" description="HTH merR-type" evidence="5">
    <location>
        <begin position="3"/>
        <end position="72"/>
    </location>
</feature>
<dbReference type="InterPro" id="IPR012925">
    <property type="entry name" value="TipAS_dom"/>
</dbReference>
<dbReference type="PANTHER" id="PTHR30204:SF90">
    <property type="entry name" value="HTH-TYPE TRANSCRIPTIONAL ACTIVATOR MTA"/>
    <property type="match status" value="1"/>
</dbReference>
<keyword evidence="4" id="KW-0804">Transcription</keyword>
<dbReference type="PROSITE" id="PS50937">
    <property type="entry name" value="HTH_MERR_2"/>
    <property type="match status" value="1"/>
</dbReference>
<protein>
    <submittedName>
        <fullName evidence="6">DNA-binding transcriptional MerR regulator</fullName>
    </submittedName>
</protein>
<dbReference type="Gene3D" id="1.10.490.50">
    <property type="entry name" value="Antibiotic binding domain of TipA-like multidrug resistance regulators"/>
    <property type="match status" value="1"/>
</dbReference>
<evidence type="ECO:0000259" key="5">
    <source>
        <dbReference type="PROSITE" id="PS50937"/>
    </source>
</evidence>
<dbReference type="EMBL" id="JACIBY010000007">
    <property type="protein sequence ID" value="MBB3839545.1"/>
    <property type="molecule type" value="Genomic_DNA"/>
</dbReference>
<sequence length="256" mass="28997">MIRYSVKKLAKLAGVSVRTLHLYDEIGLLKPAIRTEAKYRMYGENELLRLQQILFYKELDFPLQEIGQILDAPGFDLLTALGNHKKALEAKQSRIETLLLTIDKTMFNLKEGIMLKHEELYEGLSQETADAYRKEAIGAYGTEAVEIAEKSLRSLTKTDFEALKRESLEISSGLASMTGNDPTSEVVQRQIARHYEVIRKFWGTSGSTDPQAEAYKGLGDLYVNDERFTQIDGQPNPIFALFMQKAMAYFAETKLV</sequence>
<evidence type="ECO:0000256" key="1">
    <source>
        <dbReference type="ARBA" id="ARBA00023015"/>
    </source>
</evidence>